<dbReference type="GO" id="GO:0008930">
    <property type="term" value="F:methylthioadenosine nucleosidase activity"/>
    <property type="evidence" value="ECO:0007669"/>
    <property type="project" value="TreeGrafter"/>
</dbReference>
<evidence type="ECO:0000313" key="2">
    <source>
        <dbReference type="EMBL" id="CCQ37176.1"/>
    </source>
</evidence>
<dbReference type="Gene3D" id="3.40.50.1580">
    <property type="entry name" value="Nucleoside phosphorylase domain"/>
    <property type="match status" value="1"/>
</dbReference>
<name>M1Y3S6_NATM8</name>
<accession>M1Y3S6</accession>
<dbReference type="GO" id="GO:0055085">
    <property type="term" value="P:transmembrane transport"/>
    <property type="evidence" value="ECO:0007669"/>
    <property type="project" value="InterPro"/>
</dbReference>
<dbReference type="HOGENOM" id="CLU_031475_1_0_2"/>
<dbReference type="GO" id="GO:0009116">
    <property type="term" value="P:nucleoside metabolic process"/>
    <property type="evidence" value="ECO:0007669"/>
    <property type="project" value="InterPro"/>
</dbReference>
<proteinExistence type="predicted"/>
<dbReference type="GO" id="GO:0008782">
    <property type="term" value="F:adenosylhomocysteine nucleosidase activity"/>
    <property type="evidence" value="ECO:0007669"/>
    <property type="project" value="TreeGrafter"/>
</dbReference>
<evidence type="ECO:0000313" key="3">
    <source>
        <dbReference type="Proteomes" id="UP000011867"/>
    </source>
</evidence>
<dbReference type="STRING" id="268739.Nmlp_3033"/>
<feature type="region of interest" description="Disordered" evidence="1">
    <location>
        <begin position="1"/>
        <end position="20"/>
    </location>
</feature>
<dbReference type="PANTHER" id="PTHR46832">
    <property type="entry name" value="5'-METHYLTHIOADENOSINE/S-ADENOSYLHOMOCYSTEINE NUCLEOSIDASE"/>
    <property type="match status" value="1"/>
</dbReference>
<dbReference type="EMBL" id="HF582854">
    <property type="protein sequence ID" value="CCQ37176.1"/>
    <property type="molecule type" value="Genomic_DNA"/>
</dbReference>
<dbReference type="Proteomes" id="UP000011867">
    <property type="component" value="Chromosome"/>
</dbReference>
<dbReference type="PANTHER" id="PTHR46832:SF1">
    <property type="entry name" value="5'-METHYLTHIOADENOSINE_S-ADENOSYLHOMOCYSTEINE NUCLEOSIDASE"/>
    <property type="match status" value="1"/>
</dbReference>
<dbReference type="Pfam" id="PF06516">
    <property type="entry name" value="NUP"/>
    <property type="match status" value="1"/>
</dbReference>
<dbReference type="GO" id="GO:0005829">
    <property type="term" value="C:cytosol"/>
    <property type="evidence" value="ECO:0007669"/>
    <property type="project" value="TreeGrafter"/>
</dbReference>
<gene>
    <name evidence="2" type="ordered locus">Nmlp_3033</name>
</gene>
<dbReference type="AlphaFoldDB" id="M1Y3S6"/>
<keyword evidence="3" id="KW-1185">Reference proteome</keyword>
<reference evidence="2 3" key="1">
    <citation type="journal article" date="2013" name="Genome Announc.">
        <title>Genome of the haloarchaeon Natronomonas moolapensis, a neutrophilic member of a previously haloalkaliphilic genus.</title>
        <authorList>
            <person name="Dyall-Smith M.L."/>
            <person name="Pfeiffer F."/>
            <person name="Oberwinkler T."/>
            <person name="Klee K."/>
            <person name="Rampp M."/>
            <person name="Palm P."/>
            <person name="Gross K."/>
            <person name="Schuster S.C."/>
            <person name="Oesterhelt D."/>
        </authorList>
    </citation>
    <scope>NUCLEOTIDE SEQUENCE [LARGE SCALE GENOMIC DNA]</scope>
    <source>
        <strain evidence="3">DSM 18674 / JCM 14361 / 8.8.11</strain>
    </source>
</reference>
<dbReference type="InterPro" id="IPR035994">
    <property type="entry name" value="Nucleoside_phosphorylase_sf"/>
</dbReference>
<dbReference type="InterPro" id="IPR009486">
    <property type="entry name" value="Pur_nuclsid_perm"/>
</dbReference>
<evidence type="ECO:0000256" key="1">
    <source>
        <dbReference type="SAM" id="MobiDB-lite"/>
    </source>
</evidence>
<protein>
    <submittedName>
        <fullName evidence="2">Purine nucleoside permease domain protein</fullName>
    </submittedName>
</protein>
<organism evidence="2 3">
    <name type="scientific">Natronomonas moolapensis (strain DSM 18674 / CECT 7526 / JCM 14361 / 8.8.11)</name>
    <dbReference type="NCBI Taxonomy" id="268739"/>
    <lineage>
        <taxon>Archaea</taxon>
        <taxon>Methanobacteriati</taxon>
        <taxon>Methanobacteriota</taxon>
        <taxon>Stenosarchaea group</taxon>
        <taxon>Halobacteria</taxon>
        <taxon>Halobacteriales</taxon>
        <taxon>Natronomonadaceae</taxon>
        <taxon>Natronomonas</taxon>
    </lineage>
</organism>
<dbReference type="SUPFAM" id="SSF53167">
    <property type="entry name" value="Purine and uridine phosphorylases"/>
    <property type="match status" value="1"/>
</dbReference>
<dbReference type="eggNOG" id="arCOG11386">
    <property type="taxonomic scope" value="Archaea"/>
</dbReference>
<dbReference type="GO" id="GO:0019284">
    <property type="term" value="P:L-methionine salvage from S-adenosylmethionine"/>
    <property type="evidence" value="ECO:0007669"/>
    <property type="project" value="TreeGrafter"/>
</dbReference>
<sequence>MAGAEDCEGGDPTPFDFRGRSDDMPIALRALVLPAFDDLEGVPSEAEPWRHDREFEGAIDLPGLSAPLQYTDDGLGLVPTGIGKTAAATTTASLCASEAVDLGEALVCSVGVAGGPPELPAGSVVLADRLLDWDDKCRFDPDGDGSVPIAVDPYTDRGAFEFDPELVSRAESLAEGVTLRGAESADAAPKVLTGTNLCGDELWHGRRLAEEASWLAAEHGCEPYLVTEMEDVGTASALARFGHADRYLSVRGVSNHDRQSGGESARESFFTSGFEAGFETGLENAVAVARAIVDDQLP</sequence>
<dbReference type="KEGG" id="nmo:Nmlp_3033"/>